<feature type="compositionally biased region" description="Low complexity" evidence="1">
    <location>
        <begin position="392"/>
        <end position="426"/>
    </location>
</feature>
<dbReference type="InterPro" id="IPR013228">
    <property type="entry name" value="PE-PPE_C"/>
</dbReference>
<feature type="region of interest" description="Disordered" evidence="1">
    <location>
        <begin position="282"/>
        <end position="435"/>
    </location>
</feature>
<dbReference type="InterPro" id="IPR029058">
    <property type="entry name" value="AB_hydrolase_fold"/>
</dbReference>
<dbReference type="Pfam" id="PF08237">
    <property type="entry name" value="PE-PPE"/>
    <property type="match status" value="1"/>
</dbReference>
<reference evidence="4 5" key="1">
    <citation type="journal article" date="2015" name="Genome Biol. Evol.">
        <title>Characterization of Three Mycobacterium spp. with Potential Use in Bioremediation by Genome Sequencing and Comparative Genomics.</title>
        <authorList>
            <person name="Das S."/>
            <person name="Pettersson B.M."/>
            <person name="Behra P.R."/>
            <person name="Ramesh M."/>
            <person name="Dasgupta S."/>
            <person name="Bhattacharya A."/>
            <person name="Kirsebom L.A."/>
        </authorList>
    </citation>
    <scope>NUCLEOTIDE SEQUENCE [LARGE SCALE GENOMIC DNA]</scope>
    <source>
        <strain evidence="4 5">DSM 43826</strain>
    </source>
</reference>
<evidence type="ECO:0000259" key="3">
    <source>
        <dbReference type="Pfam" id="PF08237"/>
    </source>
</evidence>
<name>A0A0J6VMR6_9MYCO</name>
<dbReference type="Proteomes" id="UP000036513">
    <property type="component" value="Unassembled WGS sequence"/>
</dbReference>
<protein>
    <submittedName>
        <fullName evidence="4">Putative PPE family protein PPE42</fullName>
    </submittedName>
</protein>
<feature type="chain" id="PRO_5005283123" evidence="2">
    <location>
        <begin position="32"/>
        <end position="435"/>
    </location>
</feature>
<evidence type="ECO:0000256" key="2">
    <source>
        <dbReference type="SAM" id="SignalP"/>
    </source>
</evidence>
<dbReference type="EMBL" id="JYNL01000064">
    <property type="protein sequence ID" value="KMO70817.1"/>
    <property type="molecule type" value="Genomic_DNA"/>
</dbReference>
<proteinExistence type="predicted"/>
<dbReference type="RefSeq" id="WP_048472722.1">
    <property type="nucleotide sequence ID" value="NZ_JYNL01000064.1"/>
</dbReference>
<gene>
    <name evidence="4" type="ORF">MCHLDSM_05710</name>
</gene>
<evidence type="ECO:0000256" key="1">
    <source>
        <dbReference type="SAM" id="MobiDB-lite"/>
    </source>
</evidence>
<dbReference type="SUPFAM" id="SSF53474">
    <property type="entry name" value="alpha/beta-Hydrolases"/>
    <property type="match status" value="1"/>
</dbReference>
<keyword evidence="2" id="KW-0732">Signal</keyword>
<comment type="caution">
    <text evidence="4">The sequence shown here is derived from an EMBL/GenBank/DDBJ whole genome shotgun (WGS) entry which is preliminary data.</text>
</comment>
<organism evidence="4 5">
    <name type="scientific">Mycolicibacterium chlorophenolicum</name>
    <dbReference type="NCBI Taxonomy" id="37916"/>
    <lineage>
        <taxon>Bacteria</taxon>
        <taxon>Bacillati</taxon>
        <taxon>Actinomycetota</taxon>
        <taxon>Actinomycetes</taxon>
        <taxon>Mycobacteriales</taxon>
        <taxon>Mycobacteriaceae</taxon>
        <taxon>Mycolicibacterium</taxon>
    </lineage>
</organism>
<dbReference type="STRING" id="37916.MCHLDSM_05710"/>
<dbReference type="AlphaFoldDB" id="A0A0J6VMR6"/>
<feature type="compositionally biased region" description="Low complexity" evidence="1">
    <location>
        <begin position="288"/>
        <end position="315"/>
    </location>
</feature>
<sequence precursor="true">MRTRMRRAGVACGAFLATVGMAFSVATSAGASSSALVIGGIATPSLSDIVMAELLGGTLKGQPRVSVNWPAQAAPYTGSNDLTLGASINVGITNLNAQIDAALGRLGTDANGRPINGEKVTVVGLSAGSLVVNEVLRQMDADPDAPDKNEITFIVVADSSRQSLIDKARYDPRFDYTYQPAPETKYDIIVVTGEYDGMADFPDRWWNLLAVANAVAGSIFVHVPVMFADLSKVPAENIDVDVNSKGGNTTHYLVPTEKLPLVRLFPSLASREAELKATIDAGYSRNDPAPASKLSSLVASSPAAAGEPAPQADAQTPSVETEQPVEPTADATEESPGTAADESAPDDETTSDDQTTPAEDTTSDDQAAIDTDGGSAEDGADSDAHADEDPADTAGTPAGDATAPTDLIGSATSHSAGSDDSSTGTDLPEATKTAS</sequence>
<evidence type="ECO:0000313" key="5">
    <source>
        <dbReference type="Proteomes" id="UP000036513"/>
    </source>
</evidence>
<feature type="domain" description="PE-PPE" evidence="3">
    <location>
        <begin position="63"/>
        <end position="283"/>
    </location>
</feature>
<dbReference type="PATRIC" id="fig|37916.4.peg.5727"/>
<accession>A0A0J6VMR6</accession>
<evidence type="ECO:0000313" key="4">
    <source>
        <dbReference type="EMBL" id="KMO70817.1"/>
    </source>
</evidence>
<keyword evidence="5" id="KW-1185">Reference proteome</keyword>
<feature type="signal peptide" evidence="2">
    <location>
        <begin position="1"/>
        <end position="31"/>
    </location>
</feature>